<organism evidence="2 3">
    <name type="scientific">Trinickia symbiotica</name>
    <dbReference type="NCBI Taxonomy" id="863227"/>
    <lineage>
        <taxon>Bacteria</taxon>
        <taxon>Pseudomonadati</taxon>
        <taxon>Pseudomonadota</taxon>
        <taxon>Betaproteobacteria</taxon>
        <taxon>Burkholderiales</taxon>
        <taxon>Burkholderiaceae</taxon>
        <taxon>Trinickia</taxon>
    </lineage>
</organism>
<proteinExistence type="predicted"/>
<evidence type="ECO:0000313" key="2">
    <source>
        <dbReference type="EMBL" id="PTB17421.1"/>
    </source>
</evidence>
<dbReference type="EMBL" id="PYUC01000019">
    <property type="protein sequence ID" value="PTB17421.1"/>
    <property type="molecule type" value="Genomic_DNA"/>
</dbReference>
<dbReference type="Pfam" id="PF06191">
    <property type="entry name" value="DUF995"/>
    <property type="match status" value="1"/>
</dbReference>
<keyword evidence="1" id="KW-0732">Signal</keyword>
<comment type="caution">
    <text evidence="2">The sequence shown here is derived from an EMBL/GenBank/DDBJ whole genome shotgun (WGS) entry which is preliminary data.</text>
</comment>
<feature type="chain" id="PRO_5015699893" description="DUF995 domain-containing protein" evidence="1">
    <location>
        <begin position="22"/>
        <end position="131"/>
    </location>
</feature>
<dbReference type="Proteomes" id="UP000240638">
    <property type="component" value="Unassembled WGS sequence"/>
</dbReference>
<evidence type="ECO:0008006" key="4">
    <source>
        <dbReference type="Google" id="ProtNLM"/>
    </source>
</evidence>
<evidence type="ECO:0000256" key="1">
    <source>
        <dbReference type="SAM" id="SignalP"/>
    </source>
</evidence>
<gene>
    <name evidence="2" type="ORF">C9I57_28360</name>
</gene>
<dbReference type="AlphaFoldDB" id="A0A2T3XLM5"/>
<protein>
    <recommendedName>
        <fullName evidence="4">DUF995 domain-containing protein</fullName>
    </recommendedName>
</protein>
<accession>A0A2T3XLM5</accession>
<sequence length="131" mass="13804">MKKTNFLVITMASLICLAAFAQTPQSPEEVKQKIRGAHFSTTSPTGESNEEWVSSADGTVLARRSGGLMKKAGASSTAPGHWSVNDAGQYCLHADWDVRQGGPEDWCAPIVGGDGAITLALADGRKVSVSR</sequence>
<name>A0A2T3XLM5_9BURK</name>
<feature type="signal peptide" evidence="1">
    <location>
        <begin position="1"/>
        <end position="21"/>
    </location>
</feature>
<reference evidence="2 3" key="1">
    <citation type="submission" date="2018-03" db="EMBL/GenBank/DDBJ databases">
        <title>Whole genome analyses suggest that Burkholderia sensu lato contains two further novel genera in the rhizoxinica-symbiotica group Mycetohabitans gen. nov., and Trinickia gen. nov.: implications for the evolution of diazotrophy and nodulation in the Burkholderiaceae.</title>
        <authorList>
            <person name="Estrada De Los Santos P."/>
            <person name="Palmer M."/>
            <person name="Chavez-Ramirez B."/>
            <person name="Steenkamp E.T."/>
            <person name="Hirsch A.M."/>
            <person name="Manyaka P."/>
            <person name="Maluk M."/>
            <person name="Lafos M."/>
            <person name="Crook M."/>
            <person name="Gross E."/>
            <person name="Simon M.F."/>
            <person name="Bueno Dos Reis Junior F."/>
            <person name="Poole P.S."/>
            <person name="Venter S.N."/>
            <person name="James E.K."/>
        </authorList>
    </citation>
    <scope>NUCLEOTIDE SEQUENCE [LARGE SCALE GENOMIC DNA]</scope>
    <source>
        <strain evidence="2 3">JPY-366</strain>
    </source>
</reference>
<dbReference type="InterPro" id="IPR009337">
    <property type="entry name" value="DUF995"/>
</dbReference>
<evidence type="ECO:0000313" key="3">
    <source>
        <dbReference type="Proteomes" id="UP000240638"/>
    </source>
</evidence>